<evidence type="ECO:0000313" key="2">
    <source>
        <dbReference type="RefSeq" id="XP_011001284.1"/>
    </source>
</evidence>
<keyword evidence="1" id="KW-1185">Reference proteome</keyword>
<dbReference type="KEGG" id="peu:105108616"/>
<dbReference type="AlphaFoldDB" id="A0AAJ6SZ61"/>
<sequence>MCNGRHPYHIDGIHGEMPNWMSYRGEGCSLTFHIPPVFQGLVLWFVHPLEKGDRYDFNTDIIMIIRNKKNGIQLFECKQWYPPATEGWIRYISRSEMAMEDYRGDDDLELYFSSERAEHAVRNGWPVEPVHIKECGVHVIAGKSDSFKKSEVKRDAVMPSPPPYHLLPHPHCGSITASTPKQWSDYLFAKLQGHSLDLIFDGFSAERMA</sequence>
<gene>
    <name evidence="2" type="primary">LOC105108616</name>
</gene>
<reference evidence="2" key="1">
    <citation type="submission" date="2025-08" db="UniProtKB">
        <authorList>
            <consortium name="RefSeq"/>
        </authorList>
    </citation>
    <scope>IDENTIFICATION</scope>
</reference>
<accession>A0AAJ6SZ61</accession>
<evidence type="ECO:0000313" key="1">
    <source>
        <dbReference type="Proteomes" id="UP000694918"/>
    </source>
</evidence>
<protein>
    <submittedName>
        <fullName evidence="2">Uncharacterized protein LOC105108616 isoform X1</fullName>
    </submittedName>
</protein>
<dbReference type="RefSeq" id="XP_011001284.1">
    <property type="nucleotide sequence ID" value="XM_011002982.1"/>
</dbReference>
<proteinExistence type="predicted"/>
<name>A0AAJ6SZ61_POPEU</name>
<dbReference type="GeneID" id="105108616"/>
<dbReference type="Proteomes" id="UP000694918">
    <property type="component" value="Unplaced"/>
</dbReference>
<organism evidence="1 2">
    <name type="scientific">Populus euphratica</name>
    <name type="common">Euphrates poplar</name>
    <dbReference type="NCBI Taxonomy" id="75702"/>
    <lineage>
        <taxon>Eukaryota</taxon>
        <taxon>Viridiplantae</taxon>
        <taxon>Streptophyta</taxon>
        <taxon>Embryophyta</taxon>
        <taxon>Tracheophyta</taxon>
        <taxon>Spermatophyta</taxon>
        <taxon>Magnoliopsida</taxon>
        <taxon>eudicotyledons</taxon>
        <taxon>Gunneridae</taxon>
        <taxon>Pentapetalae</taxon>
        <taxon>rosids</taxon>
        <taxon>fabids</taxon>
        <taxon>Malpighiales</taxon>
        <taxon>Salicaceae</taxon>
        <taxon>Saliceae</taxon>
        <taxon>Populus</taxon>
    </lineage>
</organism>